<reference evidence="3" key="1">
    <citation type="journal article" date="2013" name="Genetics">
        <title>The draft genome and transcriptome of Panagrellus redivivus are shaped by the harsh demands of a free-living lifestyle.</title>
        <authorList>
            <person name="Srinivasan J."/>
            <person name="Dillman A.R."/>
            <person name="Macchietto M.G."/>
            <person name="Heikkinen L."/>
            <person name="Lakso M."/>
            <person name="Fracchia K.M."/>
            <person name="Antoshechkin I."/>
            <person name="Mortazavi A."/>
            <person name="Wong G."/>
            <person name="Sternberg P.W."/>
        </authorList>
    </citation>
    <scope>NUCLEOTIDE SEQUENCE [LARGE SCALE GENOMIC DNA]</scope>
    <source>
        <strain evidence="3">MT8872</strain>
    </source>
</reference>
<dbReference type="GO" id="GO:0003729">
    <property type="term" value="F:mRNA binding"/>
    <property type="evidence" value="ECO:0007669"/>
    <property type="project" value="TreeGrafter"/>
</dbReference>
<dbReference type="GO" id="GO:0042175">
    <property type="term" value="C:nuclear outer membrane-endoplasmic reticulum membrane network"/>
    <property type="evidence" value="ECO:0007669"/>
    <property type="project" value="TreeGrafter"/>
</dbReference>
<feature type="coiled-coil region" evidence="1">
    <location>
        <begin position="103"/>
        <end position="137"/>
    </location>
</feature>
<dbReference type="GO" id="GO:1990904">
    <property type="term" value="C:ribonucleoprotein complex"/>
    <property type="evidence" value="ECO:0007669"/>
    <property type="project" value="TreeGrafter"/>
</dbReference>
<dbReference type="GO" id="GO:0008298">
    <property type="term" value="P:intracellular mRNA localization"/>
    <property type="evidence" value="ECO:0007669"/>
    <property type="project" value="TreeGrafter"/>
</dbReference>
<feature type="coiled-coil region" evidence="1">
    <location>
        <begin position="189"/>
        <end position="216"/>
    </location>
</feature>
<proteinExistence type="predicted"/>
<evidence type="ECO:0000313" key="4">
    <source>
        <dbReference type="WBParaSite" id="Pan_g2748.t3"/>
    </source>
</evidence>
<protein>
    <submittedName>
        <fullName evidence="4">Uncharacterized protein</fullName>
    </submittedName>
</protein>
<dbReference type="InterPro" id="IPR039604">
    <property type="entry name" value="Bfr1"/>
</dbReference>
<dbReference type="WBParaSite" id="Pan_g2748.t3">
    <property type="protein sequence ID" value="Pan_g2748.t3"/>
    <property type="gene ID" value="Pan_g2748"/>
</dbReference>
<evidence type="ECO:0000256" key="1">
    <source>
        <dbReference type="SAM" id="Coils"/>
    </source>
</evidence>
<sequence length="529" mass="60084">MDPSLQPQKLDFEVVPSFSHWRETLLHGAAVPISPTAPSLMPAMMNGSGVSAPPDRHNFETEIWRVNNEISNVHREMSAYWTEQRRQESEALKTDRLTYKQKFDAENANATELKNKLAEAQTKFNEKKSELTRLEDTDLGYKDSKVAKEKLAALETRFNNTSITNMRNENIFVNEMNRLKRNIVKLKTYEPLLAEFKQLEADCKELRSQLRVAKDAVWVSRDAYKKIKQREQKLHSPIRKMLITLKGLKGKKKALIEKYEHDRKLFTQWLIAHPAARGMSSFPNAMLSSDQEELEPFYKQKRSCKRLLSYLNQLLVASGDSDIIPKELLAEVTEAASQVCESAPQPQQRPRHLSMESEDSADDYPASFQHLNLHENGNNDVKITSVVKNKKVQKPKNVKKQHMPITHNLDYYRLFGEVEVDPPKTYAEVPIARAAVEKVLLFFEEQTLTVDGGSPSTPWSVCGSEFFDSPMLSPNSVSTASLLMSPVPESVDGSSVGDESPSAASRGPSSHREICFRFKFKSLQNVTKL</sequence>
<dbReference type="AlphaFoldDB" id="A0A7E4VSV4"/>
<keyword evidence="1" id="KW-0175">Coiled coil</keyword>
<accession>A0A7E4VSV4</accession>
<evidence type="ECO:0000256" key="2">
    <source>
        <dbReference type="SAM" id="MobiDB-lite"/>
    </source>
</evidence>
<organism evidence="3 4">
    <name type="scientific">Panagrellus redivivus</name>
    <name type="common">Microworm</name>
    <dbReference type="NCBI Taxonomy" id="6233"/>
    <lineage>
        <taxon>Eukaryota</taxon>
        <taxon>Metazoa</taxon>
        <taxon>Ecdysozoa</taxon>
        <taxon>Nematoda</taxon>
        <taxon>Chromadorea</taxon>
        <taxon>Rhabditida</taxon>
        <taxon>Tylenchina</taxon>
        <taxon>Panagrolaimomorpha</taxon>
        <taxon>Panagrolaimoidea</taxon>
        <taxon>Panagrolaimidae</taxon>
        <taxon>Panagrellus</taxon>
    </lineage>
</organism>
<dbReference type="GO" id="GO:0005783">
    <property type="term" value="C:endoplasmic reticulum"/>
    <property type="evidence" value="ECO:0007669"/>
    <property type="project" value="TreeGrafter"/>
</dbReference>
<dbReference type="PANTHER" id="PTHR31027:SF2">
    <property type="entry name" value="LEBERCILIN DOMAIN-CONTAINING PROTEIN"/>
    <property type="match status" value="1"/>
</dbReference>
<name>A0A7E4VSV4_PANRE</name>
<feature type="region of interest" description="Disordered" evidence="2">
    <location>
        <begin position="340"/>
        <end position="361"/>
    </location>
</feature>
<dbReference type="PANTHER" id="PTHR31027">
    <property type="entry name" value="NUCLEAR SEGREGATION PROTEIN BFR1"/>
    <property type="match status" value="1"/>
</dbReference>
<feature type="region of interest" description="Disordered" evidence="2">
    <location>
        <begin position="488"/>
        <end position="509"/>
    </location>
</feature>
<evidence type="ECO:0000313" key="3">
    <source>
        <dbReference type="Proteomes" id="UP000492821"/>
    </source>
</evidence>
<dbReference type="Proteomes" id="UP000492821">
    <property type="component" value="Unassembled WGS sequence"/>
</dbReference>
<reference evidence="4" key="2">
    <citation type="submission" date="2020-10" db="UniProtKB">
        <authorList>
            <consortium name="WormBaseParasite"/>
        </authorList>
    </citation>
    <scope>IDENTIFICATION</scope>
</reference>
<keyword evidence="3" id="KW-1185">Reference proteome</keyword>